<evidence type="ECO:0000256" key="5">
    <source>
        <dbReference type="PIRSR" id="PIRSR623088-2"/>
    </source>
</evidence>
<feature type="binding site" evidence="5">
    <location>
        <position position="680"/>
    </location>
    <ligand>
        <name>AMP</name>
        <dbReference type="ChEBI" id="CHEBI:456215"/>
    </ligand>
</feature>
<dbReference type="AlphaFoldDB" id="A0A3P8TK08"/>
<dbReference type="SUPFAM" id="SSF55781">
    <property type="entry name" value="GAF domain-like"/>
    <property type="match status" value="2"/>
</dbReference>
<dbReference type="CDD" id="cd00077">
    <property type="entry name" value="HDc"/>
    <property type="match status" value="1"/>
</dbReference>
<dbReference type="STRING" id="161767.ENSAPEP00000025169"/>
<dbReference type="Gene3D" id="3.30.450.40">
    <property type="match status" value="2"/>
</dbReference>
<feature type="binding site" evidence="6">
    <location>
        <position position="680"/>
    </location>
    <ligand>
        <name>Zn(2+)</name>
        <dbReference type="ChEBI" id="CHEBI:29105"/>
        <label>1</label>
    </ligand>
</feature>
<feature type="domain" description="PDEase" evidence="8">
    <location>
        <begin position="476"/>
        <end position="774"/>
    </location>
</feature>
<dbReference type="Ensembl" id="ENSAPET00000025829.1">
    <property type="protein sequence ID" value="ENSAPEP00000025169.1"/>
    <property type="gene ID" value="ENSAPEG00000017810.1"/>
</dbReference>
<dbReference type="PRINTS" id="PR00387">
    <property type="entry name" value="PDIESTERASE1"/>
</dbReference>
<feature type="binding site" evidence="6">
    <location>
        <position position="558"/>
    </location>
    <ligand>
        <name>Zn(2+)</name>
        <dbReference type="ChEBI" id="CHEBI:29105"/>
        <label>1</label>
    </ligand>
</feature>
<feature type="binding site" evidence="6">
    <location>
        <position position="594"/>
    </location>
    <ligand>
        <name>Zn(2+)</name>
        <dbReference type="ChEBI" id="CHEBI:29105"/>
        <label>1</label>
    </ligand>
</feature>
<dbReference type="Pfam" id="PF00233">
    <property type="entry name" value="PDEase_I"/>
    <property type="match status" value="2"/>
</dbReference>
<dbReference type="InterPro" id="IPR023088">
    <property type="entry name" value="PDEase"/>
</dbReference>
<dbReference type="GO" id="GO:0007165">
    <property type="term" value="P:signal transduction"/>
    <property type="evidence" value="ECO:0007669"/>
    <property type="project" value="InterPro"/>
</dbReference>
<evidence type="ECO:0000256" key="2">
    <source>
        <dbReference type="ARBA" id="ARBA00022723"/>
    </source>
</evidence>
<dbReference type="SMART" id="SM00471">
    <property type="entry name" value="HDc"/>
    <property type="match status" value="1"/>
</dbReference>
<evidence type="ECO:0000259" key="8">
    <source>
        <dbReference type="PROSITE" id="PS51845"/>
    </source>
</evidence>
<name>A0A3P8TK08_AMPPE</name>
<evidence type="ECO:0000313" key="10">
    <source>
        <dbReference type="Proteomes" id="UP000265080"/>
    </source>
</evidence>
<dbReference type="Proteomes" id="UP000265080">
    <property type="component" value="Chromosome 9"/>
</dbReference>
<dbReference type="InterPro" id="IPR003607">
    <property type="entry name" value="HD/PDEase_dom"/>
</dbReference>
<dbReference type="GeneTree" id="ENSGT00940000159817"/>
<comment type="similarity">
    <text evidence="7">Belongs to the cyclic nucleotide phosphodiesterase family.</text>
</comment>
<keyword evidence="1" id="KW-0140">cGMP</keyword>
<reference evidence="9" key="3">
    <citation type="submission" date="2025-09" db="UniProtKB">
        <authorList>
            <consortium name="Ensembl"/>
        </authorList>
    </citation>
    <scope>IDENTIFICATION</scope>
</reference>
<comment type="cofactor">
    <cofactor evidence="7">
        <name>a divalent metal cation</name>
        <dbReference type="ChEBI" id="CHEBI:60240"/>
    </cofactor>
    <text evidence="7">Binds 2 divalent metal cations per subunit. Site 1 may preferentially bind zinc ions, while site 2 has a preference for magnesium and/or manganese ions.</text>
</comment>
<dbReference type="FunFam" id="3.30.450.40:FF:000007">
    <property type="entry name" value="Phosphodiesterase"/>
    <property type="match status" value="1"/>
</dbReference>
<feature type="active site" description="Proton donor" evidence="4">
    <location>
        <position position="554"/>
    </location>
</feature>
<protein>
    <recommendedName>
        <fullName evidence="7">Phosphodiesterase</fullName>
        <ecNumber evidence="7">3.1.4.-</ecNumber>
    </recommendedName>
</protein>
<dbReference type="SUPFAM" id="SSF109604">
    <property type="entry name" value="HD-domain/PDEase-like"/>
    <property type="match status" value="1"/>
</dbReference>
<keyword evidence="3 7" id="KW-0378">Hydrolase</keyword>
<dbReference type="OMA" id="DPANKQH"/>
<reference evidence="9" key="2">
    <citation type="submission" date="2025-08" db="UniProtKB">
        <authorList>
            <consortium name="Ensembl"/>
        </authorList>
    </citation>
    <scope>IDENTIFICATION</scope>
</reference>
<keyword evidence="10" id="KW-1185">Reference proteome</keyword>
<dbReference type="InterPro" id="IPR029016">
    <property type="entry name" value="GAF-like_dom_sf"/>
</dbReference>
<dbReference type="GO" id="GO:0004114">
    <property type="term" value="F:3',5'-cyclic-nucleotide phosphodiesterase activity"/>
    <property type="evidence" value="ECO:0007669"/>
    <property type="project" value="InterPro"/>
</dbReference>
<proteinExistence type="inferred from homology"/>
<accession>A0A3P8TK08</accession>
<evidence type="ECO:0000256" key="6">
    <source>
        <dbReference type="PIRSR" id="PIRSR623088-3"/>
    </source>
</evidence>
<evidence type="ECO:0000256" key="4">
    <source>
        <dbReference type="PIRSR" id="PIRSR623088-1"/>
    </source>
</evidence>
<evidence type="ECO:0000256" key="1">
    <source>
        <dbReference type="ARBA" id="ARBA00022535"/>
    </source>
</evidence>
<dbReference type="InterPro" id="IPR036971">
    <property type="entry name" value="PDEase_catalytic_dom_sf"/>
</dbReference>
<reference evidence="9 10" key="1">
    <citation type="submission" date="2018-03" db="EMBL/GenBank/DDBJ databases">
        <title>Finding Nemo's genes: A chromosome-scale reference assembly of the genome of the orange clownfish Amphiprion percula.</title>
        <authorList>
            <person name="Lehmann R."/>
        </authorList>
    </citation>
    <scope>NUCLEOTIDE SEQUENCE</scope>
</reference>
<dbReference type="InterPro" id="IPR023174">
    <property type="entry name" value="PDEase_CS"/>
</dbReference>
<dbReference type="Pfam" id="PF01590">
    <property type="entry name" value="GAF"/>
    <property type="match status" value="1"/>
</dbReference>
<dbReference type="GO" id="GO:0046872">
    <property type="term" value="F:metal ion binding"/>
    <property type="evidence" value="ECO:0007669"/>
    <property type="project" value="UniProtKB-KW"/>
</dbReference>
<organism evidence="9 10">
    <name type="scientific">Amphiprion percula</name>
    <name type="common">Orange clownfish</name>
    <name type="synonym">Lutjanus percula</name>
    <dbReference type="NCBI Taxonomy" id="161767"/>
    <lineage>
        <taxon>Eukaryota</taxon>
        <taxon>Metazoa</taxon>
        <taxon>Chordata</taxon>
        <taxon>Craniata</taxon>
        <taxon>Vertebrata</taxon>
        <taxon>Euteleostomi</taxon>
        <taxon>Actinopterygii</taxon>
        <taxon>Neopterygii</taxon>
        <taxon>Teleostei</taxon>
        <taxon>Neoteleostei</taxon>
        <taxon>Acanthomorphata</taxon>
        <taxon>Ovalentaria</taxon>
        <taxon>Pomacentridae</taxon>
        <taxon>Amphiprion</taxon>
    </lineage>
</organism>
<dbReference type="InterPro" id="IPR003018">
    <property type="entry name" value="GAF"/>
</dbReference>
<evidence type="ECO:0000256" key="3">
    <source>
        <dbReference type="ARBA" id="ARBA00022801"/>
    </source>
</evidence>
<keyword evidence="2 6" id="KW-0479">Metal-binding</keyword>
<feature type="binding site" evidence="6">
    <location>
        <position position="595"/>
    </location>
    <ligand>
        <name>Zn(2+)</name>
        <dbReference type="ChEBI" id="CHEBI:29105"/>
        <label>1</label>
    </ligand>
</feature>
<feature type="binding site" evidence="6">
    <location>
        <position position="595"/>
    </location>
    <ligand>
        <name>Zn(2+)</name>
        <dbReference type="ChEBI" id="CHEBI:29105"/>
        <label>2</label>
    </ligand>
</feature>
<dbReference type="PANTHER" id="PTHR11347">
    <property type="entry name" value="CYCLIC NUCLEOTIDE PHOSPHODIESTERASE"/>
    <property type="match status" value="1"/>
</dbReference>
<dbReference type="FunFam" id="3.30.450.40:FF:000014">
    <property type="entry name" value="Phosphodiesterase"/>
    <property type="match status" value="1"/>
</dbReference>
<sequence>ALLRLAAVVDARSLRAALRDSTQELLPSTCVCVYLLEGDSRLLSDDPPHELPQEGKIRCVTFVCLCAESHRCFRLSESPLCADLLQRLACVRVQAVQASYQRPPLSPSPLQSHNALLHLNVSEQDYCELDRNILQLCGMHTKRTQMDLQQQTHSQCCCLLLVSEDNHQLFCQVVGDKVLEEEISFPLMFGRFGQVVEKKKSITLQDISAEEKRQLSSMLGCEISSMLCVPVVSRATGQVVALACAFNKQGGQRHTEVDEHAIQHCFCYTSTVLTSTLAFQKEQKLKVECQALLQVAKNLFTHLDDVSVLLQEIIVEARNLSDAEICSVFLLDRVSHELVAKVFDGGVVSDEEKEFRIPADQGIAGHVATTGQILNIKDAYSHPLFYRGVDDSTGFKTRNILCFPIKDENNEVIGVAELVNKMNGPWFNRFDEDLATAFSIYCGISIAHSLLYKRVHEAQFRSHLANEMMMYHMKVSEEEVSKLLVPGIDPVQEIHPCFAEFTYTPRSLPDDTTPMCILSMFEDMGFINTYKMEMHTLARFCLMVKKGYRDPPYHNWMHAFSVSHFCYLLYKNLGLSNYLEDIEILALFVSCMCHDLDHRGTNNSFQVASVRAHNVFLAVEQHTKNKYQKRMLDLMRDIILATDLAHHLLSTHFLCRMIGYNPKNRTHRSMLLCLLMTSCDLSDQTKGWKTTRKIAVTDYKEFFSQGDLEKAMGNRPSEMMDREKAYIPELQISFMEHIAMPIYKLLSELFPGATELYERVAANREQWTKVSHKFTIRGLPSNNSLDFLDQEYELLQSQGAFGTGLQPVM</sequence>
<dbReference type="InterPro" id="IPR002073">
    <property type="entry name" value="PDEase_catalytic_dom"/>
</dbReference>
<dbReference type="FunFam" id="1.10.1300.10:FF:000027">
    <property type="entry name" value="Uncharacterized protein"/>
    <property type="match status" value="1"/>
</dbReference>
<dbReference type="EC" id="3.1.4.-" evidence="7"/>
<feature type="binding site" evidence="5">
    <location>
        <position position="595"/>
    </location>
    <ligand>
        <name>AMP</name>
        <dbReference type="ChEBI" id="CHEBI:456215"/>
    </ligand>
</feature>
<dbReference type="Gene3D" id="1.10.1300.10">
    <property type="entry name" value="3'5'-cyclic nucleotide phosphodiesterase, catalytic domain"/>
    <property type="match status" value="2"/>
</dbReference>
<dbReference type="PROSITE" id="PS00126">
    <property type="entry name" value="PDEASE_I_1"/>
    <property type="match status" value="1"/>
</dbReference>
<evidence type="ECO:0000313" key="9">
    <source>
        <dbReference type="Ensembl" id="ENSAPEP00000025169.1"/>
    </source>
</evidence>
<dbReference type="PROSITE" id="PS51845">
    <property type="entry name" value="PDEASE_I_2"/>
    <property type="match status" value="1"/>
</dbReference>
<evidence type="ECO:0000256" key="7">
    <source>
        <dbReference type="RuleBase" id="RU363067"/>
    </source>
</evidence>
<dbReference type="SMART" id="SM00065">
    <property type="entry name" value="GAF"/>
    <property type="match status" value="2"/>
</dbReference>
<feature type="binding site" evidence="5">
    <location>
        <position position="731"/>
    </location>
    <ligand>
        <name>AMP</name>
        <dbReference type="ChEBI" id="CHEBI:456215"/>
    </ligand>
</feature>
<dbReference type="Pfam" id="PF13185">
    <property type="entry name" value="GAF_2"/>
    <property type="match status" value="1"/>
</dbReference>
<feature type="binding site" evidence="5">
    <location>
        <begin position="554"/>
        <end position="558"/>
    </location>
    <ligand>
        <name>AMP</name>
        <dbReference type="ChEBI" id="CHEBI:456215"/>
    </ligand>
</feature>